<keyword evidence="3" id="KW-0862">Zinc</keyword>
<evidence type="ECO:0000313" key="7">
    <source>
        <dbReference type="EMBL" id="CCI43105.1"/>
    </source>
</evidence>
<dbReference type="InterPro" id="IPR029016">
    <property type="entry name" value="GAF-like_dom_sf"/>
</dbReference>
<evidence type="ECO:0000313" key="8">
    <source>
        <dbReference type="Proteomes" id="UP000053237"/>
    </source>
</evidence>
<feature type="region of interest" description="Disordered" evidence="5">
    <location>
        <begin position="1"/>
        <end position="27"/>
    </location>
</feature>
<evidence type="ECO:0000256" key="5">
    <source>
        <dbReference type="SAM" id="MobiDB-lite"/>
    </source>
</evidence>
<feature type="domain" description="FYVE-type" evidence="6">
    <location>
        <begin position="65"/>
        <end position="127"/>
    </location>
</feature>
<dbReference type="Gene3D" id="3.30.40.10">
    <property type="entry name" value="Zinc/RING finger domain, C3HC4 (zinc finger)"/>
    <property type="match status" value="1"/>
</dbReference>
<keyword evidence="8" id="KW-1185">Reference proteome</keyword>
<evidence type="ECO:0000256" key="2">
    <source>
        <dbReference type="ARBA" id="ARBA00022771"/>
    </source>
</evidence>
<proteinExistence type="predicted"/>
<dbReference type="InterPro" id="IPR000306">
    <property type="entry name" value="Znf_FYVE"/>
</dbReference>
<dbReference type="InterPro" id="IPR013083">
    <property type="entry name" value="Znf_RING/FYVE/PHD"/>
</dbReference>
<dbReference type="Proteomes" id="UP000053237">
    <property type="component" value="Unassembled WGS sequence"/>
</dbReference>
<dbReference type="Gene3D" id="3.30.450.40">
    <property type="match status" value="1"/>
</dbReference>
<keyword evidence="2 4" id="KW-0863">Zinc-finger</keyword>
<reference evidence="7 8" key="1">
    <citation type="submission" date="2012-05" db="EMBL/GenBank/DDBJ databases">
        <title>Recombination and specialization in a pathogen metapopulation.</title>
        <authorList>
            <person name="Gardiner A."/>
            <person name="Kemen E."/>
            <person name="Schultz-Larsen T."/>
            <person name="MacLean D."/>
            <person name="Van Oosterhout C."/>
            <person name="Jones J.D.G."/>
        </authorList>
    </citation>
    <scope>NUCLEOTIDE SEQUENCE [LARGE SCALE GENOMIC DNA]</scope>
    <source>
        <strain evidence="7 8">Ac Nc2</strain>
    </source>
</reference>
<dbReference type="InterPro" id="IPR011011">
    <property type="entry name" value="Znf_FYVE_PHD"/>
</dbReference>
<accession>A0A024G973</accession>
<gene>
    <name evidence="7" type="ORF">BN9_038890</name>
</gene>
<comment type="caution">
    <text evidence="7">The sequence shown here is derived from an EMBL/GenBank/DDBJ whole genome shotgun (WGS) entry which is preliminary data.</text>
</comment>
<organism evidence="7 8">
    <name type="scientific">Albugo candida</name>
    <dbReference type="NCBI Taxonomy" id="65357"/>
    <lineage>
        <taxon>Eukaryota</taxon>
        <taxon>Sar</taxon>
        <taxon>Stramenopiles</taxon>
        <taxon>Oomycota</taxon>
        <taxon>Peronosporomycetes</taxon>
        <taxon>Albuginales</taxon>
        <taxon>Albuginaceae</taxon>
        <taxon>Albugo</taxon>
    </lineage>
</organism>
<name>A0A024G973_9STRA</name>
<dbReference type="InterPro" id="IPR017455">
    <property type="entry name" value="Znf_FYVE-rel"/>
</dbReference>
<dbReference type="Pfam" id="PF01363">
    <property type="entry name" value="FYVE"/>
    <property type="match status" value="1"/>
</dbReference>
<evidence type="ECO:0000259" key="6">
    <source>
        <dbReference type="PROSITE" id="PS50178"/>
    </source>
</evidence>
<dbReference type="AlphaFoldDB" id="A0A024G973"/>
<dbReference type="GO" id="GO:0008270">
    <property type="term" value="F:zinc ion binding"/>
    <property type="evidence" value="ECO:0007669"/>
    <property type="project" value="UniProtKB-KW"/>
</dbReference>
<dbReference type="OrthoDB" id="303614at2759"/>
<evidence type="ECO:0000256" key="4">
    <source>
        <dbReference type="PROSITE-ProRule" id="PRU00091"/>
    </source>
</evidence>
<protein>
    <recommendedName>
        <fullName evidence="6">FYVE-type domain-containing protein</fullName>
    </recommendedName>
</protein>
<dbReference type="EMBL" id="CAIX01000044">
    <property type="protein sequence ID" value="CCI43105.1"/>
    <property type="molecule type" value="Genomic_DNA"/>
</dbReference>
<feature type="compositionally biased region" description="Polar residues" evidence="5">
    <location>
        <begin position="1"/>
        <end position="14"/>
    </location>
</feature>
<dbReference type="PANTHER" id="PTHR43102">
    <property type="entry name" value="SLR1143 PROTEIN"/>
    <property type="match status" value="1"/>
</dbReference>
<keyword evidence="1" id="KW-0479">Metal-binding</keyword>
<evidence type="ECO:0000256" key="3">
    <source>
        <dbReference type="ARBA" id="ARBA00022833"/>
    </source>
</evidence>
<dbReference type="InParanoid" id="A0A024G973"/>
<evidence type="ECO:0000256" key="1">
    <source>
        <dbReference type="ARBA" id="ARBA00022723"/>
    </source>
</evidence>
<sequence length="485" mass="54360">MQLWNASTSGTDNTEPSKNEQNKSAASLPQRVSSLLIDLDLTQKDKKSLPILVVPLLKKENWIKNELRACCYFCKRKFHSFVRRHHCRACGDIVCSTCNHRREVQVNCRRKSIVNVRLCLDCIGKASNNDTNGEPLSRTVNEICSEWESDKHSSHRVNASTSLTSLEWSVYEGDEEECNYTSDDLSSIVLLSPKAEENIRKKTLAACGVLDTSDEKEYMTLCEIARKAFACSIAAVSFFDEKRQWFKAKCGITQSEFPREMSFCAHYMHSGKITIIPDVLEVGKLCVHPLVAGSTKIRFYASSPIRDVVTGVVLGTIFVMDFKPKSSNFAEAEEILMHLTQAAQVLVYSEQSGRDEMERSCARNASLLESHGGKCAARHSLQCVPEEAVKSLANTTLRKRHSLYEFSDPHNLSKLSQCPQLSHIGSEGMALDLLCKITGTQELLAKQQQALMATLGNHSKRIVSIEDTVERMIRRMSDHGDEVDI</sequence>
<dbReference type="PROSITE" id="PS50178">
    <property type="entry name" value="ZF_FYVE"/>
    <property type="match status" value="1"/>
</dbReference>
<dbReference type="SUPFAM" id="SSF57903">
    <property type="entry name" value="FYVE/PHD zinc finger"/>
    <property type="match status" value="1"/>
</dbReference>
<dbReference type="SUPFAM" id="SSF55781">
    <property type="entry name" value="GAF domain-like"/>
    <property type="match status" value="1"/>
</dbReference>
<dbReference type="PANTHER" id="PTHR43102:SF2">
    <property type="entry name" value="GAF DOMAIN-CONTAINING PROTEIN"/>
    <property type="match status" value="1"/>
</dbReference>
<dbReference type="SMART" id="SM00064">
    <property type="entry name" value="FYVE"/>
    <property type="match status" value="1"/>
</dbReference>